<evidence type="ECO:0000256" key="3">
    <source>
        <dbReference type="ARBA" id="ARBA00022801"/>
    </source>
</evidence>
<dbReference type="GO" id="GO:0016787">
    <property type="term" value="F:hydrolase activity"/>
    <property type="evidence" value="ECO:0007669"/>
    <property type="project" value="UniProtKB-KW"/>
</dbReference>
<keyword evidence="2" id="KW-0479">Metal-binding</keyword>
<dbReference type="PANTHER" id="PTHR42978">
    <property type="entry name" value="QUORUM-QUENCHING LACTONASE YTNP-RELATED-RELATED"/>
    <property type="match status" value="1"/>
</dbReference>
<keyword evidence="3" id="KW-0378">Hydrolase</keyword>
<evidence type="ECO:0000313" key="6">
    <source>
        <dbReference type="EMBL" id="SVC65241.1"/>
    </source>
</evidence>
<evidence type="ECO:0000256" key="2">
    <source>
        <dbReference type="ARBA" id="ARBA00022723"/>
    </source>
</evidence>
<feature type="non-terminal residue" evidence="6">
    <location>
        <position position="1"/>
    </location>
</feature>
<dbReference type="InterPro" id="IPR001279">
    <property type="entry name" value="Metallo-B-lactamas"/>
</dbReference>
<keyword evidence="4" id="KW-0862">Zinc</keyword>
<sequence>SACRCLLIHTADALVLVDTGCGDRFDAKGRDIFAVDPTVTLANSLAAAGVSPVDITHVLFTHLHFDHCAGALRDSDGDLVPAFPDAVHIVQLGEFDDARAGRSIMRSSFLSADLEALARSVNWEWTAGDVEIVPGVRVEVTGGHTEHHQSVVVRGARDTLLFPGDLIPTRAHLRPYWIMAYDMFPYDTFLRKQELARRACDNRWIVAWDHDPDARWSRLVDDDRGVAAIPLASDT</sequence>
<feature type="domain" description="Metallo-beta-lactamase" evidence="5">
    <location>
        <begin position="2"/>
        <end position="210"/>
    </location>
</feature>
<dbReference type="SMART" id="SM00849">
    <property type="entry name" value="Lactamase_B"/>
    <property type="match status" value="1"/>
</dbReference>
<dbReference type="InterPro" id="IPR051013">
    <property type="entry name" value="MBL_superfamily_lactonases"/>
</dbReference>
<protein>
    <recommendedName>
        <fullName evidence="5">Metallo-beta-lactamase domain-containing protein</fullName>
    </recommendedName>
</protein>
<evidence type="ECO:0000256" key="4">
    <source>
        <dbReference type="ARBA" id="ARBA00022833"/>
    </source>
</evidence>
<dbReference type="EMBL" id="UINC01103108">
    <property type="protein sequence ID" value="SVC65241.1"/>
    <property type="molecule type" value="Genomic_DNA"/>
</dbReference>
<dbReference type="Pfam" id="PF00753">
    <property type="entry name" value="Lactamase_B"/>
    <property type="match status" value="1"/>
</dbReference>
<organism evidence="6">
    <name type="scientific">marine metagenome</name>
    <dbReference type="NCBI Taxonomy" id="408172"/>
    <lineage>
        <taxon>unclassified sequences</taxon>
        <taxon>metagenomes</taxon>
        <taxon>ecological metagenomes</taxon>
    </lineage>
</organism>
<name>A0A382P087_9ZZZZ</name>
<dbReference type="InterPro" id="IPR036866">
    <property type="entry name" value="RibonucZ/Hydroxyglut_hydro"/>
</dbReference>
<gene>
    <name evidence="6" type="ORF">METZ01_LOCUS318095</name>
</gene>
<dbReference type="PANTHER" id="PTHR42978:SF6">
    <property type="entry name" value="QUORUM-QUENCHING LACTONASE YTNP-RELATED"/>
    <property type="match status" value="1"/>
</dbReference>
<dbReference type="Gene3D" id="3.60.15.10">
    <property type="entry name" value="Ribonuclease Z/Hydroxyacylglutathione hydrolase-like"/>
    <property type="match status" value="1"/>
</dbReference>
<comment type="similarity">
    <text evidence="1">Belongs to the metallo-beta-lactamase superfamily.</text>
</comment>
<proteinExistence type="inferred from homology"/>
<dbReference type="AlphaFoldDB" id="A0A382P087"/>
<dbReference type="SUPFAM" id="SSF56281">
    <property type="entry name" value="Metallo-hydrolase/oxidoreductase"/>
    <property type="match status" value="1"/>
</dbReference>
<reference evidence="6" key="1">
    <citation type="submission" date="2018-05" db="EMBL/GenBank/DDBJ databases">
        <authorList>
            <person name="Lanie J.A."/>
            <person name="Ng W.-L."/>
            <person name="Kazmierczak K.M."/>
            <person name="Andrzejewski T.M."/>
            <person name="Davidsen T.M."/>
            <person name="Wayne K.J."/>
            <person name="Tettelin H."/>
            <person name="Glass J.I."/>
            <person name="Rusch D."/>
            <person name="Podicherti R."/>
            <person name="Tsui H.-C.T."/>
            <person name="Winkler M.E."/>
        </authorList>
    </citation>
    <scope>NUCLEOTIDE SEQUENCE</scope>
</reference>
<evidence type="ECO:0000259" key="5">
    <source>
        <dbReference type="SMART" id="SM00849"/>
    </source>
</evidence>
<evidence type="ECO:0000256" key="1">
    <source>
        <dbReference type="ARBA" id="ARBA00007749"/>
    </source>
</evidence>
<accession>A0A382P087</accession>
<dbReference type="GO" id="GO:0046872">
    <property type="term" value="F:metal ion binding"/>
    <property type="evidence" value="ECO:0007669"/>
    <property type="project" value="UniProtKB-KW"/>
</dbReference>